<dbReference type="InterPro" id="IPR007603">
    <property type="entry name" value="Choline_transptr-like"/>
</dbReference>
<accession>A0ABN9VUK7</accession>
<evidence type="ECO:0000313" key="10">
    <source>
        <dbReference type="Proteomes" id="UP001189429"/>
    </source>
</evidence>
<comment type="similarity">
    <text evidence="2">Belongs to the CTL (choline transporter-like) family.</text>
</comment>
<comment type="subcellular location">
    <subcellularLocation>
        <location evidence="1">Membrane</location>
        <topology evidence="1">Multi-pass membrane protein</topology>
    </subcellularLocation>
</comment>
<evidence type="ECO:0000256" key="3">
    <source>
        <dbReference type="ARBA" id="ARBA00022692"/>
    </source>
</evidence>
<feature type="transmembrane region" description="Helical" evidence="8">
    <location>
        <begin position="357"/>
        <end position="383"/>
    </location>
</feature>
<feature type="compositionally biased region" description="Polar residues" evidence="7">
    <location>
        <begin position="500"/>
        <end position="513"/>
    </location>
</feature>
<evidence type="ECO:0000256" key="2">
    <source>
        <dbReference type="ARBA" id="ARBA00007168"/>
    </source>
</evidence>
<gene>
    <name evidence="9" type="ORF">PCOR1329_LOCUS61315</name>
</gene>
<feature type="transmembrane region" description="Helical" evidence="8">
    <location>
        <begin position="315"/>
        <end position="337"/>
    </location>
</feature>
<keyword evidence="4 8" id="KW-1133">Transmembrane helix</keyword>
<dbReference type="EMBL" id="CAUYUJ010017713">
    <property type="protein sequence ID" value="CAK0877193.1"/>
    <property type="molecule type" value="Genomic_DNA"/>
</dbReference>
<protein>
    <submittedName>
        <fullName evidence="9">Uncharacterized protein</fullName>
    </submittedName>
</protein>
<evidence type="ECO:0000256" key="5">
    <source>
        <dbReference type="ARBA" id="ARBA00023136"/>
    </source>
</evidence>
<feature type="region of interest" description="Disordered" evidence="7">
    <location>
        <begin position="492"/>
        <end position="538"/>
    </location>
</feature>
<feature type="transmembrane region" description="Helical" evidence="8">
    <location>
        <begin position="287"/>
        <end position="308"/>
    </location>
</feature>
<organism evidence="9 10">
    <name type="scientific">Prorocentrum cordatum</name>
    <dbReference type="NCBI Taxonomy" id="2364126"/>
    <lineage>
        <taxon>Eukaryota</taxon>
        <taxon>Sar</taxon>
        <taxon>Alveolata</taxon>
        <taxon>Dinophyceae</taxon>
        <taxon>Prorocentrales</taxon>
        <taxon>Prorocentraceae</taxon>
        <taxon>Prorocentrum</taxon>
    </lineage>
</organism>
<comment type="caution">
    <text evidence="9">The sequence shown here is derived from an EMBL/GenBank/DDBJ whole genome shotgun (WGS) entry which is preliminary data.</text>
</comment>
<evidence type="ECO:0000256" key="4">
    <source>
        <dbReference type="ARBA" id="ARBA00022989"/>
    </source>
</evidence>
<dbReference type="PANTHER" id="PTHR12385:SF14">
    <property type="entry name" value="CHOLINE TRANSPORTER-LIKE 2"/>
    <property type="match status" value="1"/>
</dbReference>
<proteinExistence type="inferred from homology"/>
<evidence type="ECO:0000256" key="1">
    <source>
        <dbReference type="ARBA" id="ARBA00004141"/>
    </source>
</evidence>
<keyword evidence="5 8" id="KW-0472">Membrane</keyword>
<keyword evidence="10" id="KW-1185">Reference proteome</keyword>
<evidence type="ECO:0000256" key="7">
    <source>
        <dbReference type="SAM" id="MobiDB-lite"/>
    </source>
</evidence>
<dbReference type="PANTHER" id="PTHR12385">
    <property type="entry name" value="CHOLINE TRANSPORTER-LIKE (SLC FAMILY 44)"/>
    <property type="match status" value="1"/>
</dbReference>
<feature type="region of interest" description="Disordered" evidence="7">
    <location>
        <begin position="1"/>
        <end position="76"/>
    </location>
</feature>
<sequence length="538" mass="57053">MNTDKFRKKKKRREEGAAGAPLVADGRDLSVSSGGGQAGGGSAPPPAADQEQAGAKEGTPFNGGAGDLATQEAEQEGHDGIVKQGCTDVACLVLFLAVLGLMGWLTHYASAHGDIQKLHHGIDWAGEVCGFGPAVLAKPYLYWCGDGSYTDITQEQGNETVLVARIPTALNMDAPICVETCPSGSEVVFCPSDAHVTRTVTGESPEIVMTTVIKREVKGQASYPTSALAGAFCLPDLATDEDGDENSERRKAALGDLQVKIHEWLDKSWASILMVSFGHLAEDIPNVLPLLCGICVITFVMSFVYLLMLRWLAKLTIYLIIILTALVFFSVAVSLIVTAHDLTGHQHLSPLFKHIAAHHVAVIVSDAVGVVFLLLGVSVTIVACCMHDTVEMVCGCVEAACECMFDMPTLFLEPVAAGALKLAILCGLLYGFAQLVSVGDVESKNLDVGGTAVRGINRKLTFSEDRCGYTFFCTRSASSGWSRSAMPVSSSPFPTRRFCGTTNPSGPTATRSHPGSRLSAASSTPSSSTSVHWRWAPS</sequence>
<keyword evidence="6" id="KW-0325">Glycoprotein</keyword>
<evidence type="ECO:0000313" key="9">
    <source>
        <dbReference type="EMBL" id="CAK0877193.1"/>
    </source>
</evidence>
<name>A0ABN9VUK7_9DINO</name>
<evidence type="ECO:0000256" key="6">
    <source>
        <dbReference type="ARBA" id="ARBA00023180"/>
    </source>
</evidence>
<keyword evidence="3 8" id="KW-0812">Transmembrane</keyword>
<dbReference type="Proteomes" id="UP001189429">
    <property type="component" value="Unassembled WGS sequence"/>
</dbReference>
<feature type="transmembrane region" description="Helical" evidence="8">
    <location>
        <begin position="89"/>
        <end position="109"/>
    </location>
</feature>
<feature type="compositionally biased region" description="Basic residues" evidence="7">
    <location>
        <begin position="1"/>
        <end position="12"/>
    </location>
</feature>
<feature type="compositionally biased region" description="Gly residues" evidence="7">
    <location>
        <begin position="33"/>
        <end position="42"/>
    </location>
</feature>
<evidence type="ECO:0000256" key="8">
    <source>
        <dbReference type="SAM" id="Phobius"/>
    </source>
</evidence>
<reference evidence="9" key="1">
    <citation type="submission" date="2023-10" db="EMBL/GenBank/DDBJ databases">
        <authorList>
            <person name="Chen Y."/>
            <person name="Shah S."/>
            <person name="Dougan E. K."/>
            <person name="Thang M."/>
            <person name="Chan C."/>
        </authorList>
    </citation>
    <scope>NUCLEOTIDE SEQUENCE [LARGE SCALE GENOMIC DNA]</scope>
</reference>
<feature type="compositionally biased region" description="Low complexity" evidence="7">
    <location>
        <begin position="519"/>
        <end position="530"/>
    </location>
</feature>